<evidence type="ECO:0000256" key="4">
    <source>
        <dbReference type="ARBA" id="ARBA00022679"/>
    </source>
</evidence>
<dbReference type="Gene3D" id="3.40.47.10">
    <property type="match status" value="1"/>
</dbReference>
<dbReference type="Pfam" id="PF08540">
    <property type="entry name" value="HMG_CoA_synt_C"/>
    <property type="match status" value="1"/>
</dbReference>
<feature type="domain" description="Hydroxymethylglutaryl-coenzyme A synthase C-terminal" evidence="13">
    <location>
        <begin position="178"/>
        <end position="454"/>
    </location>
</feature>
<keyword evidence="11" id="KW-0443">Lipid metabolism</keyword>
<comment type="catalytic activity">
    <reaction evidence="7">
        <text>acetoacetyl-CoA + acetyl-CoA + H2O = (3S)-3-hydroxy-3-methylglutaryl-CoA + CoA + H(+)</text>
        <dbReference type="Rhea" id="RHEA:10188"/>
        <dbReference type="ChEBI" id="CHEBI:15377"/>
        <dbReference type="ChEBI" id="CHEBI:15378"/>
        <dbReference type="ChEBI" id="CHEBI:43074"/>
        <dbReference type="ChEBI" id="CHEBI:57286"/>
        <dbReference type="ChEBI" id="CHEBI:57287"/>
        <dbReference type="ChEBI" id="CHEBI:57288"/>
        <dbReference type="EC" id="2.3.3.10"/>
    </reaction>
    <physiologicalReaction direction="left-to-right" evidence="7">
        <dbReference type="Rhea" id="RHEA:10189"/>
    </physiologicalReaction>
</comment>
<feature type="active site" description="Proton donor/acceptor" evidence="9">
    <location>
        <position position="250"/>
    </location>
</feature>
<comment type="pathway">
    <text evidence="1 11">Metabolic intermediate biosynthesis; (R)-mevalonate biosynthesis; (R)-mevalonate from acetyl-CoA: step 2/3.</text>
</comment>
<feature type="domain" description="Hydroxymethylglutaryl-coenzyme A synthase N-terminal" evidence="12">
    <location>
        <begin position="4"/>
        <end position="177"/>
    </location>
</feature>
<accession>A0A9P0AYF2</accession>
<dbReference type="PANTHER" id="PTHR43323:SF2">
    <property type="entry name" value="HYDROXYMETHYLGLUTARYL-COA SYNTHASE"/>
    <property type="match status" value="1"/>
</dbReference>
<feature type="binding site" evidence="10">
    <location>
        <position position="259"/>
    </location>
    <ligand>
        <name>CoA</name>
        <dbReference type="ChEBI" id="CHEBI:57287"/>
    </ligand>
</feature>
<dbReference type="AlphaFoldDB" id="A0A9P0AYF2"/>
<sequence length="463" mass="51274">MGTWPENVGILALELIFPSQYVDQTELEAYDGASAGKYTIGLGQQKMGFCNDREDINSLCLTVVKKLMEKHNIKPEEIGRLEVGTETIIDKSKSVKTVLMQLFEPHGVTDIEGIDTTNACYGGTAALFNAISWVESSAYNRRYALVVAGDIAVYAKGSARPTGGAGAIAILVGPNAPLVFDRGVRGTYVKHAYDFYKPDLTSEYPTVDGKLSIQCYLSALDNCYQLYCKNVAKKTNTNIDLSYFDAVLFHSPYCKLVQKSLARLALNDFIMLSKDKRAVKYPNFESFNDIKLEDTYFDRDVEKAFLAYSKDIFAKKTDPSLLMASQVGNMYTPSLYGGLVSLIVSKTAEELAGNKIGLFSYGSGLASSLFSISVTKDSAQKSALDKLVSNLSHIKPLLEQRHKVSPEKFEATLEVRKENCHKVPLEPSGSIETFFPGTYYLTKIDDLHRRFYNRIPVALNGHS</sequence>
<evidence type="ECO:0000256" key="5">
    <source>
        <dbReference type="ARBA" id="ARBA00022955"/>
    </source>
</evidence>
<feature type="binding site" evidence="10">
    <location>
        <position position="255"/>
    </location>
    <ligand>
        <name>CoA</name>
        <dbReference type="ChEBI" id="CHEBI:57287"/>
    </ligand>
</feature>
<dbReference type="SUPFAM" id="SSF53901">
    <property type="entry name" value="Thiolase-like"/>
    <property type="match status" value="2"/>
</dbReference>
<dbReference type="InterPro" id="IPR016039">
    <property type="entry name" value="Thiolase-like"/>
</dbReference>
<feature type="binding site" evidence="10">
    <location>
        <position position="212"/>
    </location>
    <ligand>
        <name>CoA</name>
        <dbReference type="ChEBI" id="CHEBI:57287"/>
    </ligand>
</feature>
<gene>
    <name evidence="14" type="ORF">MELIAE_LOCUS4081</name>
</gene>
<evidence type="ECO:0000256" key="1">
    <source>
        <dbReference type="ARBA" id="ARBA00005218"/>
    </source>
</evidence>
<dbReference type="NCBIfam" id="TIGR01833">
    <property type="entry name" value="HMG-CoA-S_euk"/>
    <property type="match status" value="1"/>
</dbReference>
<dbReference type="FunFam" id="3.40.47.10:FF:000008">
    <property type="entry name" value="3-hydroxy-3-methylglutaryl coenzyme A synthase"/>
    <property type="match status" value="1"/>
</dbReference>
<feature type="active site" description="Acyl-thioester intermediate" evidence="9">
    <location>
        <position position="120"/>
    </location>
</feature>
<dbReference type="EMBL" id="OV121133">
    <property type="protein sequence ID" value="CAH0551477.1"/>
    <property type="molecule type" value="Genomic_DNA"/>
</dbReference>
<evidence type="ECO:0000256" key="7">
    <source>
        <dbReference type="ARBA" id="ARBA00049887"/>
    </source>
</evidence>
<keyword evidence="11" id="KW-0444">Lipid biosynthesis</keyword>
<evidence type="ECO:0000259" key="13">
    <source>
        <dbReference type="Pfam" id="PF08540"/>
    </source>
</evidence>
<evidence type="ECO:0000256" key="3">
    <source>
        <dbReference type="ARBA" id="ARBA00012978"/>
    </source>
</evidence>
<evidence type="ECO:0000256" key="2">
    <source>
        <dbReference type="ARBA" id="ARBA00007061"/>
    </source>
</evidence>
<evidence type="ECO:0000256" key="9">
    <source>
        <dbReference type="PIRSR" id="PIRSR610122-1"/>
    </source>
</evidence>
<name>A0A9P0AYF2_BRAAE</name>
<keyword evidence="5 11" id="KW-0752">Steroid biosynthesis</keyword>
<evidence type="ECO:0000259" key="12">
    <source>
        <dbReference type="Pfam" id="PF01154"/>
    </source>
</evidence>
<keyword evidence="11" id="KW-1207">Sterol metabolism</keyword>
<evidence type="ECO:0000256" key="8">
    <source>
        <dbReference type="ARBA" id="ARBA00056639"/>
    </source>
</evidence>
<reference evidence="14" key="1">
    <citation type="submission" date="2021-12" db="EMBL/GenBank/DDBJ databases">
        <authorList>
            <person name="King R."/>
        </authorList>
    </citation>
    <scope>NUCLEOTIDE SEQUENCE</scope>
</reference>
<comment type="function">
    <text evidence="8">This enzyme condenses acetyl-CoA with acetoacetyl-CoA to form HMG-CoA, which is the substrate for HMG-CoA reductase.</text>
</comment>
<dbReference type="GO" id="GO:0016126">
    <property type="term" value="P:sterol biosynthetic process"/>
    <property type="evidence" value="ECO:0007669"/>
    <property type="project" value="UniProtKB-KW"/>
</dbReference>
<keyword evidence="11" id="KW-0753">Steroid metabolism</keyword>
<evidence type="ECO:0000256" key="6">
    <source>
        <dbReference type="ARBA" id="ARBA00023011"/>
    </source>
</evidence>
<comment type="function">
    <text evidence="11">Catalyzes the condensation of acetyl-CoA with acetoacetyl-CoA to form HMG-CoA.</text>
</comment>
<keyword evidence="4 11" id="KW-0808">Transferase</keyword>
<evidence type="ECO:0000313" key="14">
    <source>
        <dbReference type="EMBL" id="CAH0551477.1"/>
    </source>
</evidence>
<evidence type="ECO:0000256" key="11">
    <source>
        <dbReference type="RuleBase" id="RU364071"/>
    </source>
</evidence>
<organism evidence="14 15">
    <name type="scientific">Brassicogethes aeneus</name>
    <name type="common">Rape pollen beetle</name>
    <name type="synonym">Meligethes aeneus</name>
    <dbReference type="NCBI Taxonomy" id="1431903"/>
    <lineage>
        <taxon>Eukaryota</taxon>
        <taxon>Metazoa</taxon>
        <taxon>Ecdysozoa</taxon>
        <taxon>Arthropoda</taxon>
        <taxon>Hexapoda</taxon>
        <taxon>Insecta</taxon>
        <taxon>Pterygota</taxon>
        <taxon>Neoptera</taxon>
        <taxon>Endopterygota</taxon>
        <taxon>Coleoptera</taxon>
        <taxon>Polyphaga</taxon>
        <taxon>Cucujiformia</taxon>
        <taxon>Nitidulidae</taxon>
        <taxon>Meligethinae</taxon>
        <taxon>Brassicogethes</taxon>
    </lineage>
</organism>
<feature type="active site" description="Proton donor/acceptor" evidence="9">
    <location>
        <position position="86"/>
    </location>
</feature>
<evidence type="ECO:0000256" key="10">
    <source>
        <dbReference type="PIRSR" id="PIRSR610122-2"/>
    </source>
</evidence>
<dbReference type="OrthoDB" id="1269963at2759"/>
<keyword evidence="6 11" id="KW-0756">Sterol biosynthesis</keyword>
<keyword evidence="15" id="KW-1185">Reference proteome</keyword>
<dbReference type="CDD" id="cd00827">
    <property type="entry name" value="init_cond_enzymes"/>
    <property type="match status" value="1"/>
</dbReference>
<dbReference type="GO" id="GO:0010142">
    <property type="term" value="P:farnesyl diphosphate biosynthetic process, mevalonate pathway"/>
    <property type="evidence" value="ECO:0007669"/>
    <property type="project" value="InterPro"/>
</dbReference>
<dbReference type="InterPro" id="IPR013528">
    <property type="entry name" value="HMG_CoA_synth_N"/>
</dbReference>
<protein>
    <recommendedName>
        <fullName evidence="3 11">Hydroxymethylglutaryl-CoA synthase</fullName>
        <shortName evidence="11">HMG-CoA synthase</shortName>
        <ecNumber evidence="3 11">2.3.3.10</ecNumber>
    </recommendedName>
    <alternativeName>
        <fullName evidence="11">3-hydroxy-3-methylglutaryl coenzyme A synthase</fullName>
    </alternativeName>
</protein>
<dbReference type="PANTHER" id="PTHR43323">
    <property type="entry name" value="3-HYDROXY-3-METHYLGLUTARYL COENZYME A SYNTHASE"/>
    <property type="match status" value="1"/>
</dbReference>
<dbReference type="InterPro" id="IPR010122">
    <property type="entry name" value="HMG_CoA_synthase_euk"/>
</dbReference>
<dbReference type="GO" id="GO:0004421">
    <property type="term" value="F:hydroxymethylglutaryl-CoA synthase activity"/>
    <property type="evidence" value="ECO:0007669"/>
    <property type="project" value="UniProtKB-EC"/>
</dbReference>
<dbReference type="EC" id="2.3.3.10" evidence="3 11"/>
<dbReference type="InterPro" id="IPR013746">
    <property type="entry name" value="HMG_CoA_synt_C_dom"/>
</dbReference>
<comment type="similarity">
    <text evidence="2 11">Belongs to the thiolase-like superfamily. HMG-CoA synthase family.</text>
</comment>
<evidence type="ECO:0000313" key="15">
    <source>
        <dbReference type="Proteomes" id="UP001154078"/>
    </source>
</evidence>
<dbReference type="Proteomes" id="UP001154078">
    <property type="component" value="Chromosome 2"/>
</dbReference>
<dbReference type="Pfam" id="PF01154">
    <property type="entry name" value="HMG_CoA_synt_N"/>
    <property type="match status" value="1"/>
</dbReference>
<proteinExistence type="inferred from homology"/>
<dbReference type="GO" id="GO:0006084">
    <property type="term" value="P:acetyl-CoA metabolic process"/>
    <property type="evidence" value="ECO:0007669"/>
    <property type="project" value="InterPro"/>
</dbReference>